<feature type="coiled-coil region" evidence="9">
    <location>
        <begin position="10"/>
        <end position="60"/>
    </location>
</feature>
<evidence type="ECO:0000256" key="7">
    <source>
        <dbReference type="ARBA" id="ARBA00022786"/>
    </source>
</evidence>
<dbReference type="GO" id="GO:0008270">
    <property type="term" value="F:zinc ion binding"/>
    <property type="evidence" value="ECO:0007669"/>
    <property type="project" value="UniProtKB-KW"/>
</dbReference>
<accession>C1GML6</accession>
<evidence type="ECO:0000256" key="2">
    <source>
        <dbReference type="ARBA" id="ARBA00012251"/>
    </source>
</evidence>
<evidence type="ECO:0000256" key="9">
    <source>
        <dbReference type="SAM" id="Coils"/>
    </source>
</evidence>
<protein>
    <recommendedName>
        <fullName evidence="2">RBR-type E3 ubiquitin transferase</fullName>
        <ecNumber evidence="2">2.3.2.31</ecNumber>
    </recommendedName>
</protein>
<comment type="catalytic activity">
    <reaction evidence="1">
        <text>[E2 ubiquitin-conjugating enzyme]-S-ubiquitinyl-L-cysteine + [acceptor protein]-L-lysine = [E2 ubiquitin-conjugating enzyme]-L-cysteine + [acceptor protein]-N(6)-ubiquitinyl-L-lysine.</text>
        <dbReference type="EC" id="2.3.2.31"/>
    </reaction>
</comment>
<evidence type="ECO:0000256" key="6">
    <source>
        <dbReference type="ARBA" id="ARBA00022771"/>
    </source>
</evidence>
<evidence type="ECO:0000256" key="3">
    <source>
        <dbReference type="ARBA" id="ARBA00022679"/>
    </source>
</evidence>
<dbReference type="OMA" id="LRECIAC"/>
<keyword evidence="5" id="KW-0677">Repeat</keyword>
<dbReference type="Pfam" id="PF01485">
    <property type="entry name" value="IBR"/>
    <property type="match status" value="1"/>
</dbReference>
<dbReference type="InterPro" id="IPR002867">
    <property type="entry name" value="IBR_dom"/>
</dbReference>
<reference evidence="12 13" key="1">
    <citation type="journal article" date="2011" name="PLoS Genet.">
        <title>Comparative genomic analysis of human fungal pathogens causing paracoccidioidomycosis.</title>
        <authorList>
            <person name="Desjardins C.A."/>
            <person name="Champion M.D."/>
            <person name="Holder J.W."/>
            <person name="Muszewska A."/>
            <person name="Goldberg J."/>
            <person name="Bailao A.M."/>
            <person name="Brigido M.M."/>
            <person name="Ferreira M.E."/>
            <person name="Garcia A.M."/>
            <person name="Grynberg M."/>
            <person name="Gujja S."/>
            <person name="Heiman D.I."/>
            <person name="Henn M.R."/>
            <person name="Kodira C.D."/>
            <person name="Leon-Narvaez H."/>
            <person name="Longo L.V."/>
            <person name="Ma L.J."/>
            <person name="Malavazi I."/>
            <person name="Matsuo A.L."/>
            <person name="Morais F.V."/>
            <person name="Pereira M."/>
            <person name="Rodriguez-Brito S."/>
            <person name="Sakthikumar S."/>
            <person name="Salem-Izacc S.M."/>
            <person name="Sykes S.M."/>
            <person name="Teixeira M.M."/>
            <person name="Vallejo M.C."/>
            <person name="Walter M.E."/>
            <person name="Yandava C."/>
            <person name="Young S."/>
            <person name="Zeng Q."/>
            <person name="Zucker J."/>
            <person name="Felipe M.S."/>
            <person name="Goldman G.H."/>
            <person name="Haas B.J."/>
            <person name="McEwen J.G."/>
            <person name="Nino-Vega G."/>
            <person name="Puccia R."/>
            <person name="San-Blas G."/>
            <person name="Soares C.M."/>
            <person name="Birren B.W."/>
            <person name="Cuomo C.A."/>
        </authorList>
    </citation>
    <scope>NUCLEOTIDE SEQUENCE [LARGE SCALE GENOMIC DNA]</scope>
    <source>
        <strain evidence="12 13">Pb18</strain>
    </source>
</reference>
<dbReference type="eggNOG" id="KOG1812">
    <property type="taxonomic scope" value="Eukaryota"/>
</dbReference>
<evidence type="ECO:0000256" key="4">
    <source>
        <dbReference type="ARBA" id="ARBA00022723"/>
    </source>
</evidence>
<dbReference type="InterPro" id="IPR031127">
    <property type="entry name" value="E3_UB_ligase_RBR"/>
</dbReference>
<keyword evidence="7" id="KW-0833">Ubl conjugation pathway</keyword>
<evidence type="ECO:0000259" key="11">
    <source>
        <dbReference type="PROSITE" id="PS51873"/>
    </source>
</evidence>
<proteinExistence type="predicted"/>
<sequence>MDEESLITTIKLLQQDIGEALENRKGKEAEGKSIDEELALRIHQEDLEALQASLQDSRIARSISRAVEEDAPAIAAILQEENAAVNDQWIALSLGGGGQHVPRLQAPELQELKRKTLDMSFKIDVADGSSEGERSTSLTKAQVKAGGSKNNTDEFSPETLRLECVICLETKIFFDIAETPCFHYYCRACTRKLFEKSFTDVTLFPPRCCRQPIALSRVAAFLGEELVKRFQEKSAEYNDTDRTYCSNPACSLYMSAEAIELDVAICGSCGTTTCVHCKKPAHSGECNGDKIEQAFTELVQAKGWKECYKCHRVIELRAGCNHVTCHCGAEFCHACNKIWKTCRCVLWVENRLLGRDHQPEAYRRRPDKRSRVLK</sequence>
<dbReference type="InParanoid" id="C1GML6"/>
<dbReference type="PROSITE" id="PS51873">
    <property type="entry name" value="TRIAD"/>
    <property type="match status" value="1"/>
</dbReference>
<evidence type="ECO:0000313" key="13">
    <source>
        <dbReference type="Proteomes" id="UP000001628"/>
    </source>
</evidence>
<dbReference type="SUPFAM" id="SSF57850">
    <property type="entry name" value="RING/U-box"/>
    <property type="match status" value="3"/>
</dbReference>
<evidence type="ECO:0000313" key="12">
    <source>
        <dbReference type="EMBL" id="EEH43682.2"/>
    </source>
</evidence>
<dbReference type="STRING" id="502780.C1GML6"/>
<dbReference type="Gene3D" id="3.30.40.10">
    <property type="entry name" value="Zinc/RING finger domain, C3HC4 (zinc finger)"/>
    <property type="match status" value="1"/>
</dbReference>
<dbReference type="PANTHER" id="PTHR11685">
    <property type="entry name" value="RBR FAMILY RING FINGER AND IBR DOMAIN-CONTAINING"/>
    <property type="match status" value="1"/>
</dbReference>
<dbReference type="Gene3D" id="1.20.120.1750">
    <property type="match status" value="1"/>
</dbReference>
<dbReference type="GO" id="GO:0016567">
    <property type="term" value="P:protein ubiquitination"/>
    <property type="evidence" value="ECO:0007669"/>
    <property type="project" value="InterPro"/>
</dbReference>
<dbReference type="OrthoDB" id="9977870at2759"/>
<dbReference type="AlphaFoldDB" id="C1GML6"/>
<dbReference type="InterPro" id="IPR013083">
    <property type="entry name" value="Znf_RING/FYVE/PHD"/>
</dbReference>
<dbReference type="VEuPathDB" id="FungiDB:PADG_08502"/>
<dbReference type="KEGG" id="pbn:PADG_08502"/>
<gene>
    <name evidence="12" type="ORF">PADG_08502</name>
</gene>
<keyword evidence="4" id="KW-0479">Metal-binding</keyword>
<dbReference type="RefSeq" id="XP_010763793.1">
    <property type="nucleotide sequence ID" value="XM_010765491.1"/>
</dbReference>
<dbReference type="GO" id="GO:0061630">
    <property type="term" value="F:ubiquitin protein ligase activity"/>
    <property type="evidence" value="ECO:0007669"/>
    <property type="project" value="UniProtKB-EC"/>
</dbReference>
<keyword evidence="9" id="KW-0175">Coiled coil</keyword>
<feature type="region of interest" description="Disordered" evidence="10">
    <location>
        <begin position="128"/>
        <end position="150"/>
    </location>
</feature>
<dbReference type="HOGENOM" id="CLU_022048_7_0_1"/>
<evidence type="ECO:0000256" key="10">
    <source>
        <dbReference type="SAM" id="MobiDB-lite"/>
    </source>
</evidence>
<dbReference type="GeneID" id="22586774"/>
<evidence type="ECO:0000256" key="5">
    <source>
        <dbReference type="ARBA" id="ARBA00022737"/>
    </source>
</evidence>
<keyword evidence="6" id="KW-0863">Zinc-finger</keyword>
<evidence type="ECO:0000256" key="8">
    <source>
        <dbReference type="ARBA" id="ARBA00022833"/>
    </source>
</evidence>
<dbReference type="EMBL" id="KN275974">
    <property type="protein sequence ID" value="EEH43682.2"/>
    <property type="molecule type" value="Genomic_DNA"/>
</dbReference>
<dbReference type="SMART" id="SM00647">
    <property type="entry name" value="IBR"/>
    <property type="match status" value="2"/>
</dbReference>
<evidence type="ECO:0000256" key="1">
    <source>
        <dbReference type="ARBA" id="ARBA00001798"/>
    </source>
</evidence>
<feature type="domain" description="RING-type" evidence="11">
    <location>
        <begin position="160"/>
        <end position="353"/>
    </location>
</feature>
<dbReference type="InterPro" id="IPR044066">
    <property type="entry name" value="TRIAD_supradom"/>
</dbReference>
<keyword evidence="13" id="KW-1185">Reference proteome</keyword>
<dbReference type="Proteomes" id="UP000001628">
    <property type="component" value="Unassembled WGS sequence"/>
</dbReference>
<keyword evidence="3" id="KW-0808">Transferase</keyword>
<name>C1GML6_PARBD</name>
<organism evidence="12 13">
    <name type="scientific">Paracoccidioides brasiliensis (strain Pb18)</name>
    <dbReference type="NCBI Taxonomy" id="502780"/>
    <lineage>
        <taxon>Eukaryota</taxon>
        <taxon>Fungi</taxon>
        <taxon>Dikarya</taxon>
        <taxon>Ascomycota</taxon>
        <taxon>Pezizomycotina</taxon>
        <taxon>Eurotiomycetes</taxon>
        <taxon>Eurotiomycetidae</taxon>
        <taxon>Onygenales</taxon>
        <taxon>Ajellomycetaceae</taxon>
        <taxon>Paracoccidioides</taxon>
    </lineage>
</organism>
<dbReference type="CDD" id="cd22584">
    <property type="entry name" value="Rcat_RBR_unk"/>
    <property type="match status" value="1"/>
</dbReference>
<keyword evidence="8" id="KW-0862">Zinc</keyword>
<dbReference type="EC" id="2.3.2.31" evidence="2"/>